<proteinExistence type="predicted"/>
<name>A0A849KME2_9HYPH</name>
<reference evidence="2 3" key="1">
    <citation type="submission" date="2020-05" db="EMBL/GenBank/DDBJ databases">
        <title>Draft Genome Sequence of Ochrobactrum soli Isolated from Stable Fly Gut.</title>
        <authorList>
            <person name="Pileggi M.T."/>
            <person name="Vazhakkala L.J."/>
            <person name="Wong C.N."/>
        </authorList>
    </citation>
    <scope>NUCLEOTIDE SEQUENCE [LARGE SCALE GENOMIC DNA]</scope>
    <source>
        <strain evidence="2 3">MTP-C0764</strain>
    </source>
</reference>
<dbReference type="Proteomes" id="UP000574931">
    <property type="component" value="Unassembled WGS sequence"/>
</dbReference>
<organism evidence="2 3">
    <name type="scientific">Ochrobactrum soli</name>
    <dbReference type="NCBI Taxonomy" id="2448455"/>
    <lineage>
        <taxon>Bacteria</taxon>
        <taxon>Pseudomonadati</taxon>
        <taxon>Pseudomonadota</taxon>
        <taxon>Alphaproteobacteria</taxon>
        <taxon>Hyphomicrobiales</taxon>
        <taxon>Brucellaceae</taxon>
        <taxon>Brucella/Ochrobactrum group</taxon>
        <taxon>Ochrobactrum</taxon>
    </lineage>
</organism>
<dbReference type="AlphaFoldDB" id="A0A849KME2"/>
<dbReference type="EMBL" id="JABFCY010000006">
    <property type="protein sequence ID" value="NNU60827.1"/>
    <property type="molecule type" value="Genomic_DNA"/>
</dbReference>
<comment type="caution">
    <text evidence="2">The sequence shown here is derived from an EMBL/GenBank/DDBJ whole genome shotgun (WGS) entry which is preliminary data.</text>
</comment>
<dbReference type="PROSITE" id="PS51257">
    <property type="entry name" value="PROKAR_LIPOPROTEIN"/>
    <property type="match status" value="1"/>
</dbReference>
<sequence>MIRILLPLLLTASLSGCASLSHPLPKCDGQARRPLNRSMWQWEGDAKLQKSAKESIANPSSSAAPFAEEPVPVTSAAFAHFDIEGSKRPCEGS</sequence>
<accession>A0A849KME2</accession>
<gene>
    <name evidence="2" type="ORF">HKX02_11220</name>
</gene>
<protein>
    <recommendedName>
        <fullName evidence="4">Type IV secretion system protein VirB7</fullName>
    </recommendedName>
</protein>
<evidence type="ECO:0000313" key="2">
    <source>
        <dbReference type="EMBL" id="NNU60827.1"/>
    </source>
</evidence>
<keyword evidence="1" id="KW-0732">Signal</keyword>
<evidence type="ECO:0000313" key="3">
    <source>
        <dbReference type="Proteomes" id="UP000574931"/>
    </source>
</evidence>
<dbReference type="RefSeq" id="WP_121539018.1">
    <property type="nucleotide sequence ID" value="NZ_JABFCY010000006.1"/>
</dbReference>
<keyword evidence="3" id="KW-1185">Reference proteome</keyword>
<feature type="signal peptide" evidence="1">
    <location>
        <begin position="1"/>
        <end position="18"/>
    </location>
</feature>
<evidence type="ECO:0000256" key="1">
    <source>
        <dbReference type="SAM" id="SignalP"/>
    </source>
</evidence>
<feature type="chain" id="PRO_5032559162" description="Type IV secretion system protein VirB7" evidence="1">
    <location>
        <begin position="19"/>
        <end position="93"/>
    </location>
</feature>
<evidence type="ECO:0008006" key="4">
    <source>
        <dbReference type="Google" id="ProtNLM"/>
    </source>
</evidence>